<name>A0A316DVD0_9BACL</name>
<accession>A0A316DVD0</accession>
<organism evidence="1 2">
    <name type="scientific">Tumebacillus permanentifrigoris</name>
    <dbReference type="NCBI Taxonomy" id="378543"/>
    <lineage>
        <taxon>Bacteria</taxon>
        <taxon>Bacillati</taxon>
        <taxon>Bacillota</taxon>
        <taxon>Bacilli</taxon>
        <taxon>Bacillales</taxon>
        <taxon>Alicyclobacillaceae</taxon>
        <taxon>Tumebacillus</taxon>
    </lineage>
</organism>
<keyword evidence="2" id="KW-1185">Reference proteome</keyword>
<protein>
    <submittedName>
        <fullName evidence="1">Uncharacterized protein</fullName>
    </submittedName>
</protein>
<comment type="caution">
    <text evidence="1">The sequence shown here is derived from an EMBL/GenBank/DDBJ whole genome shotgun (WGS) entry which is preliminary data.</text>
</comment>
<dbReference type="Proteomes" id="UP000245634">
    <property type="component" value="Unassembled WGS sequence"/>
</dbReference>
<dbReference type="AlphaFoldDB" id="A0A316DVD0"/>
<evidence type="ECO:0000313" key="2">
    <source>
        <dbReference type="Proteomes" id="UP000245634"/>
    </source>
</evidence>
<dbReference type="OrthoDB" id="2382184at2"/>
<dbReference type="EMBL" id="QGGL01000008">
    <property type="protein sequence ID" value="PWK13152.1"/>
    <property type="molecule type" value="Genomic_DNA"/>
</dbReference>
<reference evidence="1 2" key="1">
    <citation type="submission" date="2018-05" db="EMBL/GenBank/DDBJ databases">
        <title>Genomic Encyclopedia of Type Strains, Phase IV (KMG-IV): sequencing the most valuable type-strain genomes for metagenomic binning, comparative biology and taxonomic classification.</title>
        <authorList>
            <person name="Goeker M."/>
        </authorList>
    </citation>
    <scope>NUCLEOTIDE SEQUENCE [LARGE SCALE GENOMIC DNA]</scope>
    <source>
        <strain evidence="1 2">DSM 18773</strain>
    </source>
</reference>
<sequence>MARLEIELRAYATELAIHVPGGYSAEDFYDFLRNLYNASVRHHGEETVEQMSDETVLKVLKSQVRELIQLKRIGKLLVRRDRI</sequence>
<proteinExistence type="predicted"/>
<gene>
    <name evidence="1" type="ORF">C7459_108172</name>
</gene>
<dbReference type="RefSeq" id="WP_109689170.1">
    <property type="nucleotide sequence ID" value="NZ_QGGL01000008.1"/>
</dbReference>
<evidence type="ECO:0000313" key="1">
    <source>
        <dbReference type="EMBL" id="PWK13152.1"/>
    </source>
</evidence>